<feature type="domain" description="ABC transporter" evidence="5">
    <location>
        <begin position="4"/>
        <end position="257"/>
    </location>
</feature>
<dbReference type="PANTHER" id="PTHR42855">
    <property type="entry name" value="ABC TRANSPORTER ATP-BINDING SUBUNIT"/>
    <property type="match status" value="1"/>
</dbReference>
<evidence type="ECO:0000256" key="2">
    <source>
        <dbReference type="ARBA" id="ARBA00022840"/>
    </source>
</evidence>
<feature type="compositionally biased region" description="Low complexity" evidence="4">
    <location>
        <begin position="609"/>
        <end position="621"/>
    </location>
</feature>
<dbReference type="InterPro" id="IPR032524">
    <property type="entry name" value="ABC_tran_C"/>
</dbReference>
<dbReference type="PROSITE" id="PS00211">
    <property type="entry name" value="ABC_TRANSPORTER_1"/>
    <property type="match status" value="1"/>
</dbReference>
<dbReference type="PANTHER" id="PTHR42855:SF2">
    <property type="entry name" value="DRUG RESISTANCE ABC TRANSPORTER,ATP-BINDING PROTEIN"/>
    <property type="match status" value="1"/>
</dbReference>
<dbReference type="SMART" id="SM00382">
    <property type="entry name" value="AAA"/>
    <property type="match status" value="2"/>
</dbReference>
<feature type="region of interest" description="Disordered" evidence="4">
    <location>
        <begin position="607"/>
        <end position="629"/>
    </location>
</feature>
<dbReference type="Pfam" id="PF16326">
    <property type="entry name" value="ABC_tran_CTD"/>
    <property type="match status" value="1"/>
</dbReference>
<dbReference type="SUPFAM" id="SSF52540">
    <property type="entry name" value="P-loop containing nucleoside triphosphate hydrolases"/>
    <property type="match status" value="2"/>
</dbReference>
<dbReference type="AlphaFoldDB" id="A0A840IHP8"/>
<dbReference type="InterPro" id="IPR037118">
    <property type="entry name" value="Val-tRNA_synth_C_sf"/>
</dbReference>
<dbReference type="CDD" id="cd03221">
    <property type="entry name" value="ABCF_EF-3"/>
    <property type="match status" value="2"/>
</dbReference>
<feature type="compositionally biased region" description="Low complexity" evidence="4">
    <location>
        <begin position="537"/>
        <end position="556"/>
    </location>
</feature>
<gene>
    <name evidence="6" type="ORF">BDZ31_004093</name>
</gene>
<evidence type="ECO:0000256" key="4">
    <source>
        <dbReference type="SAM" id="MobiDB-lite"/>
    </source>
</evidence>
<dbReference type="GO" id="GO:0003677">
    <property type="term" value="F:DNA binding"/>
    <property type="evidence" value="ECO:0007669"/>
    <property type="project" value="InterPro"/>
</dbReference>
<evidence type="ECO:0000256" key="3">
    <source>
        <dbReference type="SAM" id="Coils"/>
    </source>
</evidence>
<dbReference type="InterPro" id="IPR003439">
    <property type="entry name" value="ABC_transporter-like_ATP-bd"/>
</dbReference>
<feature type="region of interest" description="Disordered" evidence="4">
    <location>
        <begin position="537"/>
        <end position="595"/>
    </location>
</feature>
<feature type="compositionally biased region" description="Basic and acidic residues" evidence="4">
    <location>
        <begin position="582"/>
        <end position="595"/>
    </location>
</feature>
<dbReference type="InterPro" id="IPR017871">
    <property type="entry name" value="ABC_transporter-like_CS"/>
</dbReference>
<dbReference type="Gene3D" id="3.40.50.300">
    <property type="entry name" value="P-loop containing nucleotide triphosphate hydrolases"/>
    <property type="match status" value="2"/>
</dbReference>
<sequence>MAVVIASDVGKDVAGSPLVRGVSFKLERRDRMTLSGRNGAGKTTLLRMIAGQASIDVGEMSYQKGAKIALHDQRPPREQHVSLREYVLSGASEIVAVEEELKRLEQRMADGDYEEATLNAYARAQARLEHFGGYRWRDRASSMLHGLGFKDADLDRELSTFSGGQLTRGSLARALAGAPDLLLLDEPTNHLDIESLEWLEQYLVTMDAAIVLVAHDRWFLESVGTAVLELEGGRSRFFAGPWHKWRQEQAARELALGRAIDKQQAEIARLEKFVERFRAKATKARQAQSRVKRLERIERIERDPRDREGLSFQFQRSERAGRVIFELEDGRIEVPGKVLLEKAELWLERGEHVALVGPNGTGKTTLIDTLAGERPLSAGKLRTGHNIRLGYLSQHAENLGTGGTVLEAAQRATRLTPNKARALLGRFLFSGEEAQKPLDGLSGGERQRLSLAILVNSGANVLILDEPTNHLDVESREALEDALRAFDGSLLLVSHDRALLDAVGTRTIAIEDGRLNSYEGGWADYLRVREERRAAELAAKNGRPAASGKKAAASRGSGSGKGAGKGKPPKALPQQPARSKNQQREAQKLEKEIEKAEAALAALEDELADPSAWADPDASARSSERHAAARRAVEELYARYERVAG</sequence>
<protein>
    <submittedName>
        <fullName evidence="6">ATP-binding cassette subfamily F protein 3</fullName>
    </submittedName>
</protein>
<dbReference type="Gene3D" id="1.10.287.380">
    <property type="entry name" value="Valyl-tRNA synthetase, C-terminal domain"/>
    <property type="match status" value="1"/>
</dbReference>
<dbReference type="EMBL" id="JACHNU010000007">
    <property type="protein sequence ID" value="MBB4664482.1"/>
    <property type="molecule type" value="Genomic_DNA"/>
</dbReference>
<organism evidence="6 7">
    <name type="scientific">Conexibacter arvalis</name>
    <dbReference type="NCBI Taxonomy" id="912552"/>
    <lineage>
        <taxon>Bacteria</taxon>
        <taxon>Bacillati</taxon>
        <taxon>Actinomycetota</taxon>
        <taxon>Thermoleophilia</taxon>
        <taxon>Solirubrobacterales</taxon>
        <taxon>Conexibacteraceae</taxon>
        <taxon>Conexibacter</taxon>
    </lineage>
</organism>
<dbReference type="FunFam" id="3.40.50.300:FF:000011">
    <property type="entry name" value="Putative ABC transporter ATP-binding component"/>
    <property type="match status" value="1"/>
</dbReference>
<dbReference type="PROSITE" id="PS50893">
    <property type="entry name" value="ABC_TRANSPORTER_2"/>
    <property type="match status" value="2"/>
</dbReference>
<dbReference type="InterPro" id="IPR003593">
    <property type="entry name" value="AAA+_ATPase"/>
</dbReference>
<evidence type="ECO:0000313" key="7">
    <source>
        <dbReference type="Proteomes" id="UP000585272"/>
    </source>
</evidence>
<evidence type="ECO:0000313" key="6">
    <source>
        <dbReference type="EMBL" id="MBB4664482.1"/>
    </source>
</evidence>
<proteinExistence type="predicted"/>
<dbReference type="InterPro" id="IPR027417">
    <property type="entry name" value="P-loop_NTPase"/>
</dbReference>
<evidence type="ECO:0000259" key="5">
    <source>
        <dbReference type="PROSITE" id="PS50893"/>
    </source>
</evidence>
<keyword evidence="1" id="KW-0547">Nucleotide-binding</keyword>
<feature type="coiled-coil region" evidence="3">
    <location>
        <begin position="87"/>
        <end position="114"/>
    </location>
</feature>
<comment type="caution">
    <text evidence="6">The sequence shown here is derived from an EMBL/GenBank/DDBJ whole genome shotgun (WGS) entry which is preliminary data.</text>
</comment>
<keyword evidence="7" id="KW-1185">Reference proteome</keyword>
<dbReference type="Pfam" id="PF00005">
    <property type="entry name" value="ABC_tran"/>
    <property type="match status" value="2"/>
</dbReference>
<dbReference type="Pfam" id="PF12848">
    <property type="entry name" value="ABC_tran_Xtn"/>
    <property type="match status" value="1"/>
</dbReference>
<name>A0A840IHP8_9ACTN</name>
<dbReference type="GO" id="GO:0016887">
    <property type="term" value="F:ATP hydrolysis activity"/>
    <property type="evidence" value="ECO:0007669"/>
    <property type="project" value="InterPro"/>
</dbReference>
<keyword evidence="2 6" id="KW-0067">ATP-binding</keyword>
<dbReference type="InterPro" id="IPR032781">
    <property type="entry name" value="ABC_tran_Xtn"/>
</dbReference>
<feature type="domain" description="ABC transporter" evidence="5">
    <location>
        <begin position="325"/>
        <end position="537"/>
    </location>
</feature>
<keyword evidence="3" id="KW-0175">Coiled coil</keyword>
<evidence type="ECO:0000256" key="1">
    <source>
        <dbReference type="ARBA" id="ARBA00022741"/>
    </source>
</evidence>
<accession>A0A840IHP8</accession>
<dbReference type="RefSeq" id="WP_183344559.1">
    <property type="nucleotide sequence ID" value="NZ_JACHNU010000007.1"/>
</dbReference>
<dbReference type="InterPro" id="IPR051309">
    <property type="entry name" value="ABCF_ATPase"/>
</dbReference>
<dbReference type="GO" id="GO:0005524">
    <property type="term" value="F:ATP binding"/>
    <property type="evidence" value="ECO:0007669"/>
    <property type="project" value="UniProtKB-KW"/>
</dbReference>
<reference evidence="6 7" key="1">
    <citation type="submission" date="2020-08" db="EMBL/GenBank/DDBJ databases">
        <title>Genomic Encyclopedia of Archaeal and Bacterial Type Strains, Phase II (KMG-II): from individual species to whole genera.</title>
        <authorList>
            <person name="Goeker M."/>
        </authorList>
    </citation>
    <scope>NUCLEOTIDE SEQUENCE [LARGE SCALE GENOMIC DNA]</scope>
    <source>
        <strain evidence="6 7">DSM 23288</strain>
    </source>
</reference>
<dbReference type="Proteomes" id="UP000585272">
    <property type="component" value="Unassembled WGS sequence"/>
</dbReference>